<gene>
    <name evidence="1" type="ORF">Aph01nite_36320</name>
</gene>
<proteinExistence type="predicted"/>
<evidence type="ECO:0000313" key="1">
    <source>
        <dbReference type="EMBL" id="GIH25322.1"/>
    </source>
</evidence>
<dbReference type="EMBL" id="BOOA01000027">
    <property type="protein sequence ID" value="GIH25322.1"/>
    <property type="molecule type" value="Genomic_DNA"/>
</dbReference>
<keyword evidence="2" id="KW-1185">Reference proteome</keyword>
<organism evidence="1 2">
    <name type="scientific">Acrocarpospora phusangensis</name>
    <dbReference type="NCBI Taxonomy" id="1070424"/>
    <lineage>
        <taxon>Bacteria</taxon>
        <taxon>Bacillati</taxon>
        <taxon>Actinomycetota</taxon>
        <taxon>Actinomycetes</taxon>
        <taxon>Streptosporangiales</taxon>
        <taxon>Streptosporangiaceae</taxon>
        <taxon>Acrocarpospora</taxon>
    </lineage>
</organism>
<comment type="caution">
    <text evidence="1">The sequence shown here is derived from an EMBL/GenBank/DDBJ whole genome shotgun (WGS) entry which is preliminary data.</text>
</comment>
<reference evidence="1" key="1">
    <citation type="submission" date="2021-01" db="EMBL/GenBank/DDBJ databases">
        <title>Whole genome shotgun sequence of Acrocarpospora phusangensis NBRC 108782.</title>
        <authorList>
            <person name="Komaki H."/>
            <person name="Tamura T."/>
        </authorList>
    </citation>
    <scope>NUCLEOTIDE SEQUENCE</scope>
    <source>
        <strain evidence="1">NBRC 108782</strain>
    </source>
</reference>
<evidence type="ECO:0000313" key="2">
    <source>
        <dbReference type="Proteomes" id="UP000640052"/>
    </source>
</evidence>
<dbReference type="AlphaFoldDB" id="A0A919UP66"/>
<sequence length="87" mass="9343">MSEGYPTAAQKEALRLICAHGRLDTDELGAHLVRARRSSSNPGFTPAIARMAGTLTWRLHAQGFLTETGGFWSATAAGRKLISCEPT</sequence>
<protein>
    <submittedName>
        <fullName evidence="1">Uncharacterized protein</fullName>
    </submittedName>
</protein>
<accession>A0A919UP66</accession>
<dbReference type="RefSeq" id="WP_204042054.1">
    <property type="nucleotide sequence ID" value="NZ_BOOA01000027.1"/>
</dbReference>
<dbReference type="Proteomes" id="UP000640052">
    <property type="component" value="Unassembled WGS sequence"/>
</dbReference>
<name>A0A919UP66_9ACTN</name>